<accession>V8B7Q6</accession>
<gene>
    <name evidence="1" type="ORF">HMPREF1195_01947</name>
</gene>
<dbReference type="HOGENOM" id="CLU_110266_0_0_9"/>
<dbReference type="PATRIC" id="fig|1073372.3.peg.1958"/>
<name>V8B7Q6_STRPA</name>
<sequence>MKKQTIVYCYRMTHDYGINPCVFTENYDKTPQLLSEGGCMQQLRRNIKKNWADKINNNEVDAYIMAIAGHSKDGQQWKDDQGTFITPKYNHLIFVAKISEIMTMGEYLRSPKSENRRDSYTYQWMIEHDGLHNTHFMNEVVILADRFSYFGKSPLEIPKEILSFFPMGSRARLNGKPFPRWNAKNGFYNSNDRFMDTLELANFAENLLGSQNKIIDLPYHPFYIKGNKL</sequence>
<comment type="caution">
    <text evidence="1">The sequence shown here is derived from an EMBL/GenBank/DDBJ whole genome shotgun (WGS) entry which is preliminary data.</text>
</comment>
<keyword evidence="2" id="KW-1185">Reference proteome</keyword>
<dbReference type="RefSeq" id="WP_023920118.1">
    <property type="nucleotide sequence ID" value="NZ_KI669404.1"/>
</dbReference>
<evidence type="ECO:0008006" key="3">
    <source>
        <dbReference type="Google" id="ProtNLM"/>
    </source>
</evidence>
<organism evidence="1 2">
    <name type="scientific">Streptococcus parasanguinis CC87K</name>
    <dbReference type="NCBI Taxonomy" id="1073372"/>
    <lineage>
        <taxon>Bacteria</taxon>
        <taxon>Bacillati</taxon>
        <taxon>Bacillota</taxon>
        <taxon>Bacilli</taxon>
        <taxon>Lactobacillales</taxon>
        <taxon>Streptococcaceae</taxon>
        <taxon>Streptococcus</taxon>
    </lineage>
</organism>
<dbReference type="EMBL" id="AZJD01000010">
    <property type="protein sequence ID" value="ETD10855.1"/>
    <property type="molecule type" value="Genomic_DNA"/>
</dbReference>
<dbReference type="Proteomes" id="UP000018716">
    <property type="component" value="Unassembled WGS sequence"/>
</dbReference>
<evidence type="ECO:0000313" key="2">
    <source>
        <dbReference type="Proteomes" id="UP000018716"/>
    </source>
</evidence>
<protein>
    <recommendedName>
        <fullName evidence="3">Nucleotide modification associated domain-containing protein</fullName>
    </recommendedName>
</protein>
<dbReference type="AlphaFoldDB" id="V8B7Q6"/>
<proteinExistence type="predicted"/>
<reference evidence="1 2" key="1">
    <citation type="submission" date="2013-10" db="EMBL/GenBank/DDBJ databases">
        <title>The Genome Sequence of Streptococcus parasanguinis CC87K.</title>
        <authorList>
            <consortium name="The Broad Institute Genomics Platform"/>
            <person name="Earl A."/>
            <person name="Allen-Vercoe E."/>
            <person name="Daigneault M."/>
            <person name="Young S.K."/>
            <person name="Zeng Q."/>
            <person name="Gargeya S."/>
            <person name="Fitzgerald M."/>
            <person name="Abouelleil A."/>
            <person name="Alvarado L."/>
            <person name="Chapman S.B."/>
            <person name="Gainer-Dewar J."/>
            <person name="Goldberg J."/>
            <person name="Griggs A."/>
            <person name="Gujja S."/>
            <person name="Hansen M."/>
            <person name="Howarth C."/>
            <person name="Imamovic A."/>
            <person name="Ireland A."/>
            <person name="Larimer J."/>
            <person name="McCowan C."/>
            <person name="Murphy C."/>
            <person name="Pearson M."/>
            <person name="Poon T.W."/>
            <person name="Priest M."/>
            <person name="Roberts A."/>
            <person name="Saif S."/>
            <person name="Shea T."/>
            <person name="Sykes S."/>
            <person name="Wortman J."/>
            <person name="Nusbaum C."/>
            <person name="Birren B."/>
        </authorList>
    </citation>
    <scope>NUCLEOTIDE SEQUENCE [LARGE SCALE GENOMIC DNA]</scope>
    <source>
        <strain evidence="1 2">CC87K</strain>
    </source>
</reference>
<evidence type="ECO:0000313" key="1">
    <source>
        <dbReference type="EMBL" id="ETD10855.1"/>
    </source>
</evidence>